<evidence type="ECO:0000313" key="1">
    <source>
        <dbReference type="EMBL" id="OHS95061.1"/>
    </source>
</evidence>
<organism evidence="1 2">
    <name type="scientific">Tritrichomonas foetus</name>
    <dbReference type="NCBI Taxonomy" id="1144522"/>
    <lineage>
        <taxon>Eukaryota</taxon>
        <taxon>Metamonada</taxon>
        <taxon>Parabasalia</taxon>
        <taxon>Tritrichomonadida</taxon>
        <taxon>Tritrichomonadidae</taxon>
        <taxon>Tritrichomonas</taxon>
    </lineage>
</organism>
<name>A0A1J4JCC4_9EUKA</name>
<dbReference type="GeneID" id="94846944"/>
<protein>
    <submittedName>
        <fullName evidence="1">Uncharacterized protein</fullName>
    </submittedName>
</protein>
<keyword evidence="2" id="KW-1185">Reference proteome</keyword>
<dbReference type="EMBL" id="MLAK01001268">
    <property type="protein sequence ID" value="OHS95061.1"/>
    <property type="molecule type" value="Genomic_DNA"/>
</dbReference>
<dbReference type="VEuPathDB" id="TrichDB:TRFO_38755"/>
<dbReference type="RefSeq" id="XP_068348198.1">
    <property type="nucleotide sequence ID" value="XM_068512240.1"/>
</dbReference>
<dbReference type="AlphaFoldDB" id="A0A1J4JCC4"/>
<evidence type="ECO:0000313" key="2">
    <source>
        <dbReference type="Proteomes" id="UP000179807"/>
    </source>
</evidence>
<reference evidence="1" key="1">
    <citation type="submission" date="2016-10" db="EMBL/GenBank/DDBJ databases">
        <authorList>
            <person name="Benchimol M."/>
            <person name="Almeida L.G."/>
            <person name="Vasconcelos A.T."/>
            <person name="Perreira-Neves A."/>
            <person name="Rosa I.A."/>
            <person name="Tasca T."/>
            <person name="Bogo M.R."/>
            <person name="de Souza W."/>
        </authorList>
    </citation>
    <scope>NUCLEOTIDE SEQUENCE [LARGE SCALE GENOMIC DNA]</scope>
    <source>
        <strain evidence="1">K</strain>
    </source>
</reference>
<sequence length="161" mass="18512">MDDTLPNLFGDSYLENTCNQGISPSFSFEEFGKTMDEYIQGGRISQVPSRINIDDVINEKAKSKREPKLKLSMRPADLINNIDCLLSKIPTPTLTPNPEFSRINFNLPVMNYTKKEVIRPTTTSSFAKIPIHMKMNNYIYHDSKKRRRKNAKKPTPLFLLT</sequence>
<gene>
    <name evidence="1" type="ORF">TRFO_38755</name>
</gene>
<accession>A0A1J4JCC4</accession>
<dbReference type="Proteomes" id="UP000179807">
    <property type="component" value="Unassembled WGS sequence"/>
</dbReference>
<proteinExistence type="predicted"/>
<comment type="caution">
    <text evidence="1">The sequence shown here is derived from an EMBL/GenBank/DDBJ whole genome shotgun (WGS) entry which is preliminary data.</text>
</comment>